<dbReference type="OrthoDB" id="5381328at2"/>
<comment type="caution">
    <text evidence="2">The sequence shown here is derived from an EMBL/GenBank/DDBJ whole genome shotgun (WGS) entry which is preliminary data.</text>
</comment>
<dbReference type="Proteomes" id="UP000440224">
    <property type="component" value="Unassembled WGS sequence"/>
</dbReference>
<evidence type="ECO:0000256" key="1">
    <source>
        <dbReference type="SAM" id="MobiDB-lite"/>
    </source>
</evidence>
<keyword evidence="3" id="KW-1185">Reference proteome</keyword>
<gene>
    <name evidence="2" type="ORF">GF068_30995</name>
</gene>
<feature type="region of interest" description="Disordered" evidence="1">
    <location>
        <begin position="281"/>
        <end position="306"/>
    </location>
</feature>
<accession>A0A6N7PZK4</accession>
<organism evidence="2 3">
    <name type="scientific">Polyangium spumosum</name>
    <dbReference type="NCBI Taxonomy" id="889282"/>
    <lineage>
        <taxon>Bacteria</taxon>
        <taxon>Pseudomonadati</taxon>
        <taxon>Myxococcota</taxon>
        <taxon>Polyangia</taxon>
        <taxon>Polyangiales</taxon>
        <taxon>Polyangiaceae</taxon>
        <taxon>Polyangium</taxon>
    </lineage>
</organism>
<dbReference type="AlphaFoldDB" id="A0A6N7PZK4"/>
<evidence type="ECO:0000313" key="2">
    <source>
        <dbReference type="EMBL" id="MRG96316.1"/>
    </source>
</evidence>
<protein>
    <recommendedName>
        <fullName evidence="4">Transglutaminase-like domain-containing protein</fullName>
    </recommendedName>
</protein>
<proteinExistence type="predicted"/>
<evidence type="ECO:0000313" key="3">
    <source>
        <dbReference type="Proteomes" id="UP000440224"/>
    </source>
</evidence>
<dbReference type="PROSITE" id="PS51257">
    <property type="entry name" value="PROKAR_LIPOPROTEIN"/>
    <property type="match status" value="1"/>
</dbReference>
<reference evidence="2 3" key="1">
    <citation type="submission" date="2019-10" db="EMBL/GenBank/DDBJ databases">
        <title>A soil myxobacterium in the family Polyangiaceae.</title>
        <authorList>
            <person name="Li Y."/>
            <person name="Wang J."/>
        </authorList>
    </citation>
    <scope>NUCLEOTIDE SEQUENCE [LARGE SCALE GENOMIC DNA]</scope>
    <source>
        <strain evidence="2 3">DSM 14734</strain>
    </source>
</reference>
<dbReference type="Gene3D" id="3.10.620.30">
    <property type="match status" value="1"/>
</dbReference>
<dbReference type="EMBL" id="WJIE01000011">
    <property type="protein sequence ID" value="MRG96316.1"/>
    <property type="molecule type" value="Genomic_DNA"/>
</dbReference>
<evidence type="ECO:0008006" key="4">
    <source>
        <dbReference type="Google" id="ProtNLM"/>
    </source>
</evidence>
<name>A0A6N7PZK4_9BACT</name>
<dbReference type="RefSeq" id="WP_153823126.1">
    <property type="nucleotide sequence ID" value="NZ_WJIE01000011.1"/>
</dbReference>
<sequence length="306" mass="33309">MKEGKLLALAATTCLFVTGCCCGLGDLAELLTQEGDEEPAAGEAGVDLGVAVYPEATPPSGATRYTWRDRRLEPPVYRAGYALGADEQRDVDQAHHELAKRLRYQDAGNGAFKWVPPPGCDASMQCIFESLAERSKPDIDPLAARFKARIREAKMSTLDAVELLTSFVQTIPYEIPKERPFGLMPPALVASAKKGDCDSKALLLHMLLDAIGVDSVIVNSNAHRHAMLGVAVPAQGQKIRYQGREYAFVETTAKDAPVGWISKELLKPNDWVVVPVRIRSKESSPKNEAATGKAAEPPKTRSTKRR</sequence>